<dbReference type="Proteomes" id="UP000310636">
    <property type="component" value="Unassembled WGS sequence"/>
</dbReference>
<dbReference type="AlphaFoldDB" id="A0A4S4BG39"/>
<name>A0A4S4BG39_9BACL</name>
<evidence type="ECO:0000313" key="10">
    <source>
        <dbReference type="Proteomes" id="UP000310636"/>
    </source>
</evidence>
<dbReference type="EMBL" id="SSOB01000059">
    <property type="protein sequence ID" value="THF73247.1"/>
    <property type="molecule type" value="Genomic_DNA"/>
</dbReference>
<dbReference type="PANTHER" id="PTHR13604:SF0">
    <property type="entry name" value="ABASIC SITE PROCESSING PROTEIN HMCES"/>
    <property type="match status" value="1"/>
</dbReference>
<reference evidence="9 10" key="1">
    <citation type="submission" date="2019-04" db="EMBL/GenBank/DDBJ databases">
        <title>Cohnella sp. nov. isolated from preserved vegetables.</title>
        <authorList>
            <person name="Lin S.-Y."/>
            <person name="Hung M.-H."/>
            <person name="Young C.-C."/>
        </authorList>
    </citation>
    <scope>NUCLEOTIDE SEQUENCE [LARGE SCALE GENOMIC DNA]</scope>
    <source>
        <strain evidence="9 10">CC-MHH1044</strain>
    </source>
</reference>
<dbReference type="PANTHER" id="PTHR13604">
    <property type="entry name" value="DC12-RELATED"/>
    <property type="match status" value="1"/>
</dbReference>
<accession>A0A4S4BG39</accession>
<dbReference type="Pfam" id="PF02586">
    <property type="entry name" value="SRAP"/>
    <property type="match status" value="1"/>
</dbReference>
<keyword evidence="5" id="KW-0190">Covalent protein-DNA linkage</keyword>
<proteinExistence type="inferred from homology"/>
<protein>
    <recommendedName>
        <fullName evidence="8">Abasic site processing protein</fullName>
        <ecNumber evidence="8">3.4.-.-</ecNumber>
    </recommendedName>
</protein>
<keyword evidence="10" id="KW-1185">Reference proteome</keyword>
<evidence type="ECO:0000313" key="9">
    <source>
        <dbReference type="EMBL" id="THF73247.1"/>
    </source>
</evidence>
<keyword evidence="4 8" id="KW-0378">Hydrolase</keyword>
<evidence type="ECO:0000256" key="4">
    <source>
        <dbReference type="ARBA" id="ARBA00022801"/>
    </source>
</evidence>
<dbReference type="RefSeq" id="WP_136373510.1">
    <property type="nucleotide sequence ID" value="NZ_SSOB01000059.1"/>
</dbReference>
<comment type="caution">
    <text evidence="9">The sequence shown here is derived from an EMBL/GenBank/DDBJ whole genome shotgun (WGS) entry which is preliminary data.</text>
</comment>
<dbReference type="GO" id="GO:0008233">
    <property type="term" value="F:peptidase activity"/>
    <property type="evidence" value="ECO:0007669"/>
    <property type="project" value="UniProtKB-KW"/>
</dbReference>
<dbReference type="EC" id="3.4.-.-" evidence="8"/>
<organism evidence="9 10">
    <name type="scientific">Cohnella fermenti</name>
    <dbReference type="NCBI Taxonomy" id="2565925"/>
    <lineage>
        <taxon>Bacteria</taxon>
        <taxon>Bacillati</taxon>
        <taxon>Bacillota</taxon>
        <taxon>Bacilli</taxon>
        <taxon>Bacillales</taxon>
        <taxon>Paenibacillaceae</taxon>
        <taxon>Cohnella</taxon>
    </lineage>
</organism>
<dbReference type="InterPro" id="IPR003738">
    <property type="entry name" value="SRAP"/>
</dbReference>
<keyword evidence="6" id="KW-0238">DNA-binding</keyword>
<dbReference type="GO" id="GO:0006508">
    <property type="term" value="P:proteolysis"/>
    <property type="evidence" value="ECO:0007669"/>
    <property type="project" value="UniProtKB-KW"/>
</dbReference>
<dbReference type="InterPro" id="IPR036590">
    <property type="entry name" value="SRAP-like"/>
</dbReference>
<dbReference type="GO" id="GO:0106300">
    <property type="term" value="P:protein-DNA covalent cross-linking repair"/>
    <property type="evidence" value="ECO:0007669"/>
    <property type="project" value="InterPro"/>
</dbReference>
<dbReference type="GO" id="GO:0003697">
    <property type="term" value="F:single-stranded DNA binding"/>
    <property type="evidence" value="ECO:0007669"/>
    <property type="project" value="InterPro"/>
</dbReference>
<keyword evidence="2 8" id="KW-0645">Protease</keyword>
<sequence length="227" mass="25511">MCGRYTITVTIEELLARYDADNAMGSYGPCYNAAPGQLIPAVVAGKHRNRLGPLKWGLVPPWAEDAKIGSRMINARAETLEERRAFRNAFRSKRCIIPVDGFYEWKRSGDGKQPMRIMLKEGKVFSLAGLYETWMSPEGEKLHTCAVVTTSANELVAGIHDRMPVILRPEDEALWLDREVREPELLRHLLVPCPASEMTVYEVGPEVGNVRNDSPSLIFPMARDADR</sequence>
<evidence type="ECO:0000256" key="7">
    <source>
        <dbReference type="ARBA" id="ARBA00023239"/>
    </source>
</evidence>
<dbReference type="OrthoDB" id="9782620at2"/>
<evidence type="ECO:0000256" key="1">
    <source>
        <dbReference type="ARBA" id="ARBA00008136"/>
    </source>
</evidence>
<evidence type="ECO:0000256" key="6">
    <source>
        <dbReference type="ARBA" id="ARBA00023125"/>
    </source>
</evidence>
<dbReference type="Gene3D" id="3.90.1680.10">
    <property type="entry name" value="SOS response associated peptidase-like"/>
    <property type="match status" value="1"/>
</dbReference>
<evidence type="ECO:0000256" key="5">
    <source>
        <dbReference type="ARBA" id="ARBA00023124"/>
    </source>
</evidence>
<gene>
    <name evidence="9" type="ORF">E6C55_29925</name>
</gene>
<dbReference type="GO" id="GO:0016829">
    <property type="term" value="F:lyase activity"/>
    <property type="evidence" value="ECO:0007669"/>
    <property type="project" value="UniProtKB-KW"/>
</dbReference>
<dbReference type="SUPFAM" id="SSF143081">
    <property type="entry name" value="BB1717-like"/>
    <property type="match status" value="1"/>
</dbReference>
<keyword evidence="3" id="KW-0227">DNA damage</keyword>
<evidence type="ECO:0000256" key="3">
    <source>
        <dbReference type="ARBA" id="ARBA00022763"/>
    </source>
</evidence>
<evidence type="ECO:0000256" key="8">
    <source>
        <dbReference type="RuleBase" id="RU364100"/>
    </source>
</evidence>
<keyword evidence="7" id="KW-0456">Lyase</keyword>
<evidence type="ECO:0000256" key="2">
    <source>
        <dbReference type="ARBA" id="ARBA00022670"/>
    </source>
</evidence>
<comment type="similarity">
    <text evidence="1 8">Belongs to the SOS response-associated peptidase family.</text>
</comment>